<gene>
    <name evidence="2" type="ORF">CGE01nite_11290</name>
</gene>
<dbReference type="AlphaFoldDB" id="A0A4Y3KLT6"/>
<dbReference type="OrthoDB" id="3239501at2"/>
<sequence length="133" mass="14005">MSADARTPGEQMAAAFARLEQASAALAQVVRAADERSAREAPSRREEAARTGQLGPHWQRVQVRIDAGQTTLEAVLGGQDGSPEAVAIREAARRELQAAGSQPGDQGDLLRDEITAMQDLLGRLHGPGDGGRA</sequence>
<feature type="compositionally biased region" description="Basic and acidic residues" evidence="1">
    <location>
        <begin position="34"/>
        <end position="49"/>
    </location>
</feature>
<feature type="region of interest" description="Disordered" evidence="1">
    <location>
        <begin position="34"/>
        <end position="57"/>
    </location>
</feature>
<proteinExistence type="predicted"/>
<name>A0A4Y3KLT6_9CELL</name>
<organism evidence="2 3">
    <name type="scientific">Cellulomonas gelida</name>
    <dbReference type="NCBI Taxonomy" id="1712"/>
    <lineage>
        <taxon>Bacteria</taxon>
        <taxon>Bacillati</taxon>
        <taxon>Actinomycetota</taxon>
        <taxon>Actinomycetes</taxon>
        <taxon>Micrococcales</taxon>
        <taxon>Cellulomonadaceae</taxon>
        <taxon>Cellulomonas</taxon>
    </lineage>
</organism>
<accession>A0A4Y3KLT6</accession>
<protein>
    <submittedName>
        <fullName evidence="2">Uncharacterized protein</fullName>
    </submittedName>
</protein>
<dbReference type="Proteomes" id="UP000320461">
    <property type="component" value="Unassembled WGS sequence"/>
</dbReference>
<dbReference type="EMBL" id="BJLQ01000008">
    <property type="protein sequence ID" value="GEA83878.1"/>
    <property type="molecule type" value="Genomic_DNA"/>
</dbReference>
<evidence type="ECO:0000256" key="1">
    <source>
        <dbReference type="SAM" id="MobiDB-lite"/>
    </source>
</evidence>
<reference evidence="2 3" key="1">
    <citation type="submission" date="2019-06" db="EMBL/GenBank/DDBJ databases">
        <title>Whole genome shotgun sequence of Cellulomonas gelida NBRC 3748.</title>
        <authorList>
            <person name="Hosoyama A."/>
            <person name="Uohara A."/>
            <person name="Ohji S."/>
            <person name="Ichikawa N."/>
        </authorList>
    </citation>
    <scope>NUCLEOTIDE SEQUENCE [LARGE SCALE GENOMIC DNA]</scope>
    <source>
        <strain evidence="2 3">NBRC 3748</strain>
    </source>
</reference>
<evidence type="ECO:0000313" key="3">
    <source>
        <dbReference type="Proteomes" id="UP000320461"/>
    </source>
</evidence>
<dbReference type="RefSeq" id="WP_141369522.1">
    <property type="nucleotide sequence ID" value="NZ_BJLQ01000008.1"/>
</dbReference>
<evidence type="ECO:0000313" key="2">
    <source>
        <dbReference type="EMBL" id="GEA83878.1"/>
    </source>
</evidence>
<keyword evidence="3" id="KW-1185">Reference proteome</keyword>
<comment type="caution">
    <text evidence="2">The sequence shown here is derived from an EMBL/GenBank/DDBJ whole genome shotgun (WGS) entry which is preliminary data.</text>
</comment>